<evidence type="ECO:0000256" key="1">
    <source>
        <dbReference type="SAM" id="MobiDB-lite"/>
    </source>
</evidence>
<gene>
    <name evidence="2" type="ORF">SYNPS1DRAFT_30480</name>
</gene>
<dbReference type="Proteomes" id="UP000278143">
    <property type="component" value="Unassembled WGS sequence"/>
</dbReference>
<feature type="region of interest" description="Disordered" evidence="1">
    <location>
        <begin position="176"/>
        <end position="217"/>
    </location>
</feature>
<feature type="compositionally biased region" description="Low complexity" evidence="1">
    <location>
        <begin position="203"/>
        <end position="217"/>
    </location>
</feature>
<accession>A0A4P9YV67</accession>
<sequence>MDVNWCVVCDCHFDDIEVSGSQRVLADLAHNPSPVYSVCRQQSTLYCSEACRNADLRTGSESSLDGTSKSDDGRLSDGSGFLSSAATTTTTVTATASTASAAVSSSVLPLKNTTGFITTPDFCAHRRARSLSNRLPLPDLRLFGATPAVMPLQMSRSSVELYATAPAETWPCHDHGDASLPTRASTAPAMHSTKDDDDDECSTEASSLSLSEDSSNPLEDVNAAGIDLFASGRPCISRFCSSMPDHDGSMHAMHWLDESCTSKDASTADATFVASEPIGRASLPSGGAFDLSGLGVCVPQMDARGASVDCEAPLRMPSSDWPKTESSAMTASSKAITQTSVKQWLQTFSWQVPHFIAA</sequence>
<protein>
    <submittedName>
        <fullName evidence="2">Uncharacterized protein</fullName>
    </submittedName>
</protein>
<reference evidence="3" key="1">
    <citation type="journal article" date="2018" name="Nat. Microbiol.">
        <title>Leveraging single-cell genomics to expand the fungal tree of life.</title>
        <authorList>
            <person name="Ahrendt S.R."/>
            <person name="Quandt C.A."/>
            <person name="Ciobanu D."/>
            <person name="Clum A."/>
            <person name="Salamov A."/>
            <person name="Andreopoulos B."/>
            <person name="Cheng J.F."/>
            <person name="Woyke T."/>
            <person name="Pelin A."/>
            <person name="Henrissat B."/>
            <person name="Reynolds N.K."/>
            <person name="Benny G.L."/>
            <person name="Smith M.E."/>
            <person name="James T.Y."/>
            <person name="Grigoriev I.V."/>
        </authorList>
    </citation>
    <scope>NUCLEOTIDE SEQUENCE [LARGE SCALE GENOMIC DNA]</scope>
    <source>
        <strain evidence="3">Benny S71-1</strain>
    </source>
</reference>
<name>A0A4P9YV67_9FUNG</name>
<dbReference type="AlphaFoldDB" id="A0A4P9YV67"/>
<evidence type="ECO:0000313" key="2">
    <source>
        <dbReference type="EMBL" id="RKP23764.1"/>
    </source>
</evidence>
<proteinExistence type="predicted"/>
<dbReference type="OrthoDB" id="5599072at2759"/>
<evidence type="ECO:0000313" key="3">
    <source>
        <dbReference type="Proteomes" id="UP000278143"/>
    </source>
</evidence>
<dbReference type="EMBL" id="KZ990705">
    <property type="protein sequence ID" value="RKP23764.1"/>
    <property type="molecule type" value="Genomic_DNA"/>
</dbReference>
<organism evidence="2 3">
    <name type="scientific">Syncephalis pseudoplumigaleata</name>
    <dbReference type="NCBI Taxonomy" id="1712513"/>
    <lineage>
        <taxon>Eukaryota</taxon>
        <taxon>Fungi</taxon>
        <taxon>Fungi incertae sedis</taxon>
        <taxon>Zoopagomycota</taxon>
        <taxon>Zoopagomycotina</taxon>
        <taxon>Zoopagomycetes</taxon>
        <taxon>Zoopagales</taxon>
        <taxon>Piptocephalidaceae</taxon>
        <taxon>Syncephalis</taxon>
    </lineage>
</organism>
<keyword evidence="3" id="KW-1185">Reference proteome</keyword>